<dbReference type="EMBL" id="GBRH01188884">
    <property type="protein sequence ID" value="JAE09012.1"/>
    <property type="molecule type" value="Transcribed_RNA"/>
</dbReference>
<accession>A0A0A9F9K3</accession>
<evidence type="ECO:0000313" key="1">
    <source>
        <dbReference type="EMBL" id="JAE09012.1"/>
    </source>
</evidence>
<reference evidence="1" key="1">
    <citation type="submission" date="2014-09" db="EMBL/GenBank/DDBJ databases">
        <authorList>
            <person name="Magalhaes I.L.F."/>
            <person name="Oliveira U."/>
            <person name="Santos F.R."/>
            <person name="Vidigal T.H.D.A."/>
            <person name="Brescovit A.D."/>
            <person name="Santos A.J."/>
        </authorList>
    </citation>
    <scope>NUCLEOTIDE SEQUENCE</scope>
    <source>
        <tissue evidence="1">Shoot tissue taken approximately 20 cm above the soil surface</tissue>
    </source>
</reference>
<name>A0A0A9F9K3_ARUDO</name>
<sequence>MSLACTLYLYIPFQ</sequence>
<protein>
    <submittedName>
        <fullName evidence="1">Uncharacterized protein</fullName>
    </submittedName>
</protein>
<organism evidence="1">
    <name type="scientific">Arundo donax</name>
    <name type="common">Giant reed</name>
    <name type="synonym">Donax arundinaceus</name>
    <dbReference type="NCBI Taxonomy" id="35708"/>
    <lineage>
        <taxon>Eukaryota</taxon>
        <taxon>Viridiplantae</taxon>
        <taxon>Streptophyta</taxon>
        <taxon>Embryophyta</taxon>
        <taxon>Tracheophyta</taxon>
        <taxon>Spermatophyta</taxon>
        <taxon>Magnoliopsida</taxon>
        <taxon>Liliopsida</taxon>
        <taxon>Poales</taxon>
        <taxon>Poaceae</taxon>
        <taxon>PACMAD clade</taxon>
        <taxon>Arundinoideae</taxon>
        <taxon>Arundineae</taxon>
        <taxon>Arundo</taxon>
    </lineage>
</organism>
<proteinExistence type="predicted"/>
<reference evidence="1" key="2">
    <citation type="journal article" date="2015" name="Data Brief">
        <title>Shoot transcriptome of the giant reed, Arundo donax.</title>
        <authorList>
            <person name="Barrero R.A."/>
            <person name="Guerrero F.D."/>
            <person name="Moolhuijzen P."/>
            <person name="Goolsby J.A."/>
            <person name="Tidwell J."/>
            <person name="Bellgard S.E."/>
            <person name="Bellgard M.I."/>
        </authorList>
    </citation>
    <scope>NUCLEOTIDE SEQUENCE</scope>
    <source>
        <tissue evidence="1">Shoot tissue taken approximately 20 cm above the soil surface</tissue>
    </source>
</reference>